<evidence type="ECO:0000313" key="3">
    <source>
        <dbReference type="Proteomes" id="UP000624325"/>
    </source>
</evidence>
<feature type="transmembrane region" description="Helical" evidence="1">
    <location>
        <begin position="20"/>
        <end position="45"/>
    </location>
</feature>
<dbReference type="EMBL" id="BONC01000023">
    <property type="protein sequence ID" value="GIF57424.1"/>
    <property type="molecule type" value="Genomic_DNA"/>
</dbReference>
<proteinExistence type="predicted"/>
<gene>
    <name evidence="2" type="ORF">Air01nite_35190</name>
</gene>
<organism evidence="2 3">
    <name type="scientific">Asanoa iriomotensis</name>
    <dbReference type="NCBI Taxonomy" id="234613"/>
    <lineage>
        <taxon>Bacteria</taxon>
        <taxon>Bacillati</taxon>
        <taxon>Actinomycetota</taxon>
        <taxon>Actinomycetes</taxon>
        <taxon>Micromonosporales</taxon>
        <taxon>Micromonosporaceae</taxon>
        <taxon>Asanoa</taxon>
    </lineage>
</organism>
<keyword evidence="1" id="KW-1133">Transmembrane helix</keyword>
<dbReference type="RefSeq" id="WP_203703619.1">
    <property type="nucleotide sequence ID" value="NZ_BAAALU010000010.1"/>
</dbReference>
<keyword evidence="1" id="KW-0812">Transmembrane</keyword>
<protein>
    <recommendedName>
        <fullName evidence="4">SPW repeat-containing protein</fullName>
    </recommendedName>
</protein>
<evidence type="ECO:0000313" key="2">
    <source>
        <dbReference type="EMBL" id="GIF57424.1"/>
    </source>
</evidence>
<keyword evidence="3" id="KW-1185">Reference proteome</keyword>
<evidence type="ECO:0008006" key="4">
    <source>
        <dbReference type="Google" id="ProtNLM"/>
    </source>
</evidence>
<accession>A0ABQ4C3S5</accession>
<keyword evidence="1" id="KW-0472">Membrane</keyword>
<evidence type="ECO:0000256" key="1">
    <source>
        <dbReference type="SAM" id="Phobius"/>
    </source>
</evidence>
<feature type="transmembrane region" description="Helical" evidence="1">
    <location>
        <begin position="108"/>
        <end position="130"/>
    </location>
</feature>
<comment type="caution">
    <text evidence="2">The sequence shown here is derived from an EMBL/GenBank/DDBJ whole genome shotgun (WGS) entry which is preliminary data.</text>
</comment>
<feature type="transmembrane region" description="Helical" evidence="1">
    <location>
        <begin position="82"/>
        <end position="102"/>
    </location>
</feature>
<name>A0ABQ4C3S5_9ACTN</name>
<feature type="transmembrane region" description="Helical" evidence="1">
    <location>
        <begin position="57"/>
        <end position="75"/>
    </location>
</feature>
<sequence length="138" mass="15006">MSDDEPAGARHRRERRWAYLPYRILISVAAVLVFLQPVLAGQFLSGTFGSLQRHQNVAALVDMVLIVAAPAAVLIKWPGGGPIWPSIATAAMLGVTALQNWAGFNRILGLHVPLGVTIVVLVLALAIWAWRPQAGRRR</sequence>
<dbReference type="Proteomes" id="UP000624325">
    <property type="component" value="Unassembled WGS sequence"/>
</dbReference>
<reference evidence="2 3" key="1">
    <citation type="submission" date="2021-01" db="EMBL/GenBank/DDBJ databases">
        <title>Whole genome shotgun sequence of Asanoa iriomotensis NBRC 100142.</title>
        <authorList>
            <person name="Komaki H."/>
            <person name="Tamura T."/>
        </authorList>
    </citation>
    <scope>NUCLEOTIDE SEQUENCE [LARGE SCALE GENOMIC DNA]</scope>
    <source>
        <strain evidence="2 3">NBRC 100142</strain>
    </source>
</reference>